<evidence type="ECO:0000313" key="3">
    <source>
        <dbReference type="Proteomes" id="UP000544090"/>
    </source>
</evidence>
<dbReference type="Gene3D" id="3.40.50.300">
    <property type="entry name" value="P-loop containing nucleotide triphosphate hydrolases"/>
    <property type="match status" value="1"/>
</dbReference>
<dbReference type="AlphaFoldDB" id="A0A7X6HBI8"/>
<evidence type="ECO:0000259" key="1">
    <source>
        <dbReference type="Pfam" id="PF13401"/>
    </source>
</evidence>
<dbReference type="Proteomes" id="UP000544090">
    <property type="component" value="Unassembled WGS sequence"/>
</dbReference>
<dbReference type="RefSeq" id="WP_168484644.1">
    <property type="nucleotide sequence ID" value="NZ_JAAZSQ010000001.1"/>
</dbReference>
<dbReference type="GO" id="GO:0005524">
    <property type="term" value="F:ATP binding"/>
    <property type="evidence" value="ECO:0007669"/>
    <property type="project" value="UniProtKB-KW"/>
</dbReference>
<dbReference type="SUPFAM" id="SSF52540">
    <property type="entry name" value="P-loop containing nucleoside triphosphate hydrolases"/>
    <property type="match status" value="1"/>
</dbReference>
<organism evidence="2 3">
    <name type="scientific">Arthrobacter mobilis</name>
    <dbReference type="NCBI Taxonomy" id="2724944"/>
    <lineage>
        <taxon>Bacteria</taxon>
        <taxon>Bacillati</taxon>
        <taxon>Actinomycetota</taxon>
        <taxon>Actinomycetes</taxon>
        <taxon>Micrococcales</taxon>
        <taxon>Micrococcaceae</taxon>
        <taxon>Arthrobacter</taxon>
    </lineage>
</organism>
<reference evidence="2 3" key="1">
    <citation type="submission" date="2020-04" db="EMBL/GenBank/DDBJ databases">
        <title>Arthrobacter sp. nov.</title>
        <authorList>
            <person name="Liu S."/>
        </authorList>
    </citation>
    <scope>NUCLEOTIDE SEQUENCE [LARGE SCALE GENOMIC DNA]</scope>
    <source>
        <strain evidence="2 3">E918</strain>
    </source>
</reference>
<dbReference type="InterPro" id="IPR049945">
    <property type="entry name" value="AAA_22"/>
</dbReference>
<keyword evidence="2" id="KW-0067">ATP-binding</keyword>
<comment type="caution">
    <text evidence="2">The sequence shown here is derived from an EMBL/GenBank/DDBJ whole genome shotgun (WGS) entry which is preliminary data.</text>
</comment>
<dbReference type="Pfam" id="PF13401">
    <property type="entry name" value="AAA_22"/>
    <property type="match status" value="1"/>
</dbReference>
<evidence type="ECO:0000313" key="2">
    <source>
        <dbReference type="EMBL" id="NKX53324.1"/>
    </source>
</evidence>
<gene>
    <name evidence="2" type="ORF">HGG74_01985</name>
</gene>
<dbReference type="GO" id="GO:0016887">
    <property type="term" value="F:ATP hydrolysis activity"/>
    <property type="evidence" value="ECO:0007669"/>
    <property type="project" value="InterPro"/>
</dbReference>
<dbReference type="InterPro" id="IPR027417">
    <property type="entry name" value="P-loop_NTPase"/>
</dbReference>
<keyword evidence="3" id="KW-1185">Reference proteome</keyword>
<keyword evidence="2" id="KW-0547">Nucleotide-binding</keyword>
<proteinExistence type="predicted"/>
<protein>
    <submittedName>
        <fullName evidence="2">ATP-binding protein</fullName>
    </submittedName>
</protein>
<name>A0A7X6HBI8_9MICC</name>
<feature type="domain" description="ORC1/DEAH AAA+ ATPase" evidence="1">
    <location>
        <begin position="44"/>
        <end position="155"/>
    </location>
</feature>
<dbReference type="EMBL" id="JAAZSQ010000001">
    <property type="protein sequence ID" value="NKX53324.1"/>
    <property type="molecule type" value="Genomic_DNA"/>
</dbReference>
<accession>A0A7X6HBI8</accession>
<sequence>MAETVEVFKHGEQVPPAVPVPAGRRRLAGRIAATLSAPDGAGALVVGGPGTGKTCLAREALARMGPAVHSERVRGSALVSAIPYGALHYLLSDVDGRLLEHPLHVVAAAGRLLRERAGGRKTVVLADNAQLLDDQAAVTLAQLAADGTISLLLCAEDISQIPASFVGLWRNGLLHRFDAADFTFAETADWVAAALGAPACGQAVHELRAASGEIRCCWACWPENGYSPAGSPCRTAGGSWPRSGPGRGTAWTATCPARCRAWLPDSGPWRRSWPCWAACRWACCALPAVMKTSMKISTNCTAAAS</sequence>